<organism evidence="1 2">
    <name type="scientific">Polyplax serrata</name>
    <name type="common">Common mouse louse</name>
    <dbReference type="NCBI Taxonomy" id="468196"/>
    <lineage>
        <taxon>Eukaryota</taxon>
        <taxon>Metazoa</taxon>
        <taxon>Ecdysozoa</taxon>
        <taxon>Arthropoda</taxon>
        <taxon>Hexapoda</taxon>
        <taxon>Insecta</taxon>
        <taxon>Pterygota</taxon>
        <taxon>Neoptera</taxon>
        <taxon>Paraneoptera</taxon>
        <taxon>Psocodea</taxon>
        <taxon>Troctomorpha</taxon>
        <taxon>Phthiraptera</taxon>
        <taxon>Anoplura</taxon>
        <taxon>Polyplacidae</taxon>
        <taxon>Polyplax</taxon>
    </lineage>
</organism>
<sequence length="427" mass="48061">MKNDALARLLIMDFGHPMDPITVQTIKTSLLNIAALMSVHSSGSNFKAIGISIINSSAVVIKNSRSIHKLYKFLWKLFNEDKSEATTQVKLTVLEYKNCLKDSLESMIRSLESITVQDNERSENGNLNIQLTIITYKTASLVTDIARDVINKLSQQQTLSPSAFEIIQITKDEEQNASKQKSSSSDWFTCDATVASLNSVFKNFLFKVECEQKQVRIIISNDLGITVVCDLYDCMIDPSMLHFGFEPCNDFMCQTSIKHSLLGLFKKITDLEVICRIPLLGLSPTLIFGFTRRAEATSSSSFKWTELKFNEQIFRALCKNLYDIGEGLLTQAKAQFQSSHLKSYYFITSGGNCLLVNSIAPEELYLSNDFKIRVPQSEDEEPALSAILMSFRQIHSLKSFSPKMLQSGIYDCLKTQLSPTVSYLEEI</sequence>
<proteinExistence type="predicted"/>
<dbReference type="PANTHER" id="PTHR28642">
    <property type="entry name" value="MEIOSIS 1 ARREST PROTEIN"/>
    <property type="match status" value="1"/>
</dbReference>
<gene>
    <name evidence="1" type="ORF">RUM44_010665</name>
</gene>
<dbReference type="Proteomes" id="UP001359485">
    <property type="component" value="Unassembled WGS sequence"/>
</dbReference>
<evidence type="ECO:0000313" key="2">
    <source>
        <dbReference type="Proteomes" id="UP001359485"/>
    </source>
</evidence>
<dbReference type="EMBL" id="JAWJWF010000046">
    <property type="protein sequence ID" value="KAK6623809.1"/>
    <property type="molecule type" value="Genomic_DNA"/>
</dbReference>
<evidence type="ECO:0000313" key="1">
    <source>
        <dbReference type="EMBL" id="KAK6623809.1"/>
    </source>
</evidence>
<comment type="caution">
    <text evidence="1">The sequence shown here is derived from an EMBL/GenBank/DDBJ whole genome shotgun (WGS) entry which is preliminary data.</text>
</comment>
<dbReference type="InterPro" id="IPR033587">
    <property type="entry name" value="M1AP"/>
</dbReference>
<keyword evidence="2" id="KW-1185">Reference proteome</keyword>
<name>A0ABR1APE4_POLSC</name>
<dbReference type="PANTHER" id="PTHR28642:SF1">
    <property type="entry name" value="MEIOSIS 1 ARREST PROTEIN"/>
    <property type="match status" value="1"/>
</dbReference>
<accession>A0ABR1APE4</accession>
<reference evidence="1 2" key="1">
    <citation type="submission" date="2023-09" db="EMBL/GenBank/DDBJ databases">
        <title>Genomes of two closely related lineages of the louse Polyplax serrata with different host specificities.</title>
        <authorList>
            <person name="Martinu J."/>
            <person name="Tarabai H."/>
            <person name="Stefka J."/>
            <person name="Hypsa V."/>
        </authorList>
    </citation>
    <scope>NUCLEOTIDE SEQUENCE [LARGE SCALE GENOMIC DNA]</scope>
    <source>
        <strain evidence="1">98ZLc_SE</strain>
    </source>
</reference>
<protein>
    <submittedName>
        <fullName evidence="1">Uncharacterized protein</fullName>
    </submittedName>
</protein>